<proteinExistence type="predicted"/>
<keyword evidence="1" id="KW-0732">Signal</keyword>
<dbReference type="AlphaFoldDB" id="A0A9Q1D2Z4"/>
<evidence type="ECO:0000313" key="3">
    <source>
        <dbReference type="Proteomes" id="UP001152803"/>
    </source>
</evidence>
<sequence length="150" mass="16399">MCCCVWVVCGTCVCVFSVCLCVRALVCVRELCDNPANSVHPPIRREGAEPDCKAGSHDRQQCLQLCSLVHRLVWVSLCPTALVPVASATWGTQTGDLPMGPKSSYTLTDNLQSVSVQENNRTKPQLFRCLISNWKTITAMSEHNACACLV</sequence>
<evidence type="ECO:0000256" key="1">
    <source>
        <dbReference type="SAM" id="SignalP"/>
    </source>
</evidence>
<gene>
    <name evidence="2" type="ORF">COCON_G00186760</name>
</gene>
<dbReference type="EMBL" id="JAFJMO010000014">
    <property type="protein sequence ID" value="KAJ8256524.1"/>
    <property type="molecule type" value="Genomic_DNA"/>
</dbReference>
<organism evidence="2 3">
    <name type="scientific">Conger conger</name>
    <name type="common">Conger eel</name>
    <name type="synonym">Muraena conger</name>
    <dbReference type="NCBI Taxonomy" id="82655"/>
    <lineage>
        <taxon>Eukaryota</taxon>
        <taxon>Metazoa</taxon>
        <taxon>Chordata</taxon>
        <taxon>Craniata</taxon>
        <taxon>Vertebrata</taxon>
        <taxon>Euteleostomi</taxon>
        <taxon>Actinopterygii</taxon>
        <taxon>Neopterygii</taxon>
        <taxon>Teleostei</taxon>
        <taxon>Anguilliformes</taxon>
        <taxon>Congridae</taxon>
        <taxon>Conger</taxon>
    </lineage>
</organism>
<protein>
    <submittedName>
        <fullName evidence="2">Uncharacterized protein</fullName>
    </submittedName>
</protein>
<name>A0A9Q1D2Z4_CONCO</name>
<feature type="chain" id="PRO_5040358184" evidence="1">
    <location>
        <begin position="25"/>
        <end position="150"/>
    </location>
</feature>
<keyword evidence="3" id="KW-1185">Reference proteome</keyword>
<reference evidence="2" key="1">
    <citation type="journal article" date="2023" name="Science">
        <title>Genome structures resolve the early diversification of teleost fishes.</title>
        <authorList>
            <person name="Parey E."/>
            <person name="Louis A."/>
            <person name="Montfort J."/>
            <person name="Bouchez O."/>
            <person name="Roques C."/>
            <person name="Iampietro C."/>
            <person name="Lluch J."/>
            <person name="Castinel A."/>
            <person name="Donnadieu C."/>
            <person name="Desvignes T."/>
            <person name="Floi Bucao C."/>
            <person name="Jouanno E."/>
            <person name="Wen M."/>
            <person name="Mejri S."/>
            <person name="Dirks R."/>
            <person name="Jansen H."/>
            <person name="Henkel C."/>
            <person name="Chen W.J."/>
            <person name="Zahm M."/>
            <person name="Cabau C."/>
            <person name="Klopp C."/>
            <person name="Thompson A.W."/>
            <person name="Robinson-Rechavi M."/>
            <person name="Braasch I."/>
            <person name="Lecointre G."/>
            <person name="Bobe J."/>
            <person name="Postlethwait J.H."/>
            <person name="Berthelot C."/>
            <person name="Roest Crollius H."/>
            <person name="Guiguen Y."/>
        </authorList>
    </citation>
    <scope>NUCLEOTIDE SEQUENCE</scope>
    <source>
        <strain evidence="2">Concon-B</strain>
    </source>
</reference>
<evidence type="ECO:0000313" key="2">
    <source>
        <dbReference type="EMBL" id="KAJ8256524.1"/>
    </source>
</evidence>
<feature type="signal peptide" evidence="1">
    <location>
        <begin position="1"/>
        <end position="24"/>
    </location>
</feature>
<accession>A0A9Q1D2Z4</accession>
<dbReference type="Proteomes" id="UP001152803">
    <property type="component" value="Unassembled WGS sequence"/>
</dbReference>
<comment type="caution">
    <text evidence="2">The sequence shown here is derived from an EMBL/GenBank/DDBJ whole genome shotgun (WGS) entry which is preliminary data.</text>
</comment>